<gene>
    <name evidence="2" type="ORF">AVDCRST_MAG13-1506</name>
</gene>
<protein>
    <submittedName>
        <fullName evidence="2">Uncharacterized protein</fullName>
    </submittedName>
</protein>
<dbReference type="EMBL" id="CADCVO010000233">
    <property type="protein sequence ID" value="CAA9486845.1"/>
    <property type="molecule type" value="Genomic_DNA"/>
</dbReference>
<evidence type="ECO:0000256" key="1">
    <source>
        <dbReference type="SAM" id="MobiDB-lite"/>
    </source>
</evidence>
<sequence length="82" mass="8646">MYLVAAAACVVGVMALLGTIAALSTSSSPAPAGERAAERVLPPLPGTPLDLEEAGAIPELRAERRPQQRRTTSRTRRAPARR</sequence>
<dbReference type="AlphaFoldDB" id="A0A6J4SAI7"/>
<evidence type="ECO:0000313" key="2">
    <source>
        <dbReference type="EMBL" id="CAA9486845.1"/>
    </source>
</evidence>
<feature type="compositionally biased region" description="Basic residues" evidence="1">
    <location>
        <begin position="67"/>
        <end position="82"/>
    </location>
</feature>
<proteinExistence type="predicted"/>
<reference evidence="2" key="1">
    <citation type="submission" date="2020-02" db="EMBL/GenBank/DDBJ databases">
        <authorList>
            <person name="Meier V. D."/>
        </authorList>
    </citation>
    <scope>NUCLEOTIDE SEQUENCE</scope>
    <source>
        <strain evidence="2">AVDCRST_MAG13</strain>
    </source>
</reference>
<feature type="non-terminal residue" evidence="2">
    <location>
        <position position="82"/>
    </location>
</feature>
<feature type="region of interest" description="Disordered" evidence="1">
    <location>
        <begin position="25"/>
        <end position="82"/>
    </location>
</feature>
<accession>A0A6J4SAI7</accession>
<organism evidence="2">
    <name type="scientific">uncultured Solirubrobacteraceae bacterium</name>
    <dbReference type="NCBI Taxonomy" id="1162706"/>
    <lineage>
        <taxon>Bacteria</taxon>
        <taxon>Bacillati</taxon>
        <taxon>Actinomycetota</taxon>
        <taxon>Thermoleophilia</taxon>
        <taxon>Solirubrobacterales</taxon>
        <taxon>Solirubrobacteraceae</taxon>
        <taxon>environmental samples</taxon>
    </lineage>
</organism>
<name>A0A6J4SAI7_9ACTN</name>